<name>A0A9N7YNF5_PLEPL</name>
<comment type="caution">
    <text evidence="1">The sequence shown here is derived from an EMBL/GenBank/DDBJ whole genome shotgun (WGS) entry which is preliminary data.</text>
</comment>
<dbReference type="AlphaFoldDB" id="A0A9N7YNF5"/>
<sequence>MRRRGAAEQAKGSADIHGNLRIHSVVIISINAERQWQGEGRGQGGVGEFWGLGLGGMLEEDEEEEGGRAISLLDSEFLPSNHLKHSGLSPLGENVTLRPLNTTSELLPTGCGARSVQSGKL</sequence>
<evidence type="ECO:0000313" key="1">
    <source>
        <dbReference type="EMBL" id="CAB1431641.1"/>
    </source>
</evidence>
<protein>
    <submittedName>
        <fullName evidence="1">Uncharacterized protein</fullName>
    </submittedName>
</protein>
<reference evidence="1" key="1">
    <citation type="submission" date="2020-03" db="EMBL/GenBank/DDBJ databases">
        <authorList>
            <person name="Weist P."/>
        </authorList>
    </citation>
    <scope>NUCLEOTIDE SEQUENCE</scope>
</reference>
<accession>A0A9N7YNF5</accession>
<dbReference type="Proteomes" id="UP001153269">
    <property type="component" value="Unassembled WGS sequence"/>
</dbReference>
<evidence type="ECO:0000313" key="2">
    <source>
        <dbReference type="Proteomes" id="UP001153269"/>
    </source>
</evidence>
<dbReference type="EMBL" id="CADEAL010001356">
    <property type="protein sequence ID" value="CAB1431641.1"/>
    <property type="molecule type" value="Genomic_DNA"/>
</dbReference>
<gene>
    <name evidence="1" type="ORF">PLEPLA_LOCUS19698</name>
</gene>
<organism evidence="1 2">
    <name type="scientific">Pleuronectes platessa</name>
    <name type="common">European plaice</name>
    <dbReference type="NCBI Taxonomy" id="8262"/>
    <lineage>
        <taxon>Eukaryota</taxon>
        <taxon>Metazoa</taxon>
        <taxon>Chordata</taxon>
        <taxon>Craniata</taxon>
        <taxon>Vertebrata</taxon>
        <taxon>Euteleostomi</taxon>
        <taxon>Actinopterygii</taxon>
        <taxon>Neopterygii</taxon>
        <taxon>Teleostei</taxon>
        <taxon>Neoteleostei</taxon>
        <taxon>Acanthomorphata</taxon>
        <taxon>Carangaria</taxon>
        <taxon>Pleuronectiformes</taxon>
        <taxon>Pleuronectoidei</taxon>
        <taxon>Pleuronectidae</taxon>
        <taxon>Pleuronectes</taxon>
    </lineage>
</organism>
<proteinExistence type="predicted"/>
<keyword evidence="2" id="KW-1185">Reference proteome</keyword>